<feature type="compositionally biased region" description="Basic residues" evidence="1">
    <location>
        <begin position="1"/>
        <end position="10"/>
    </location>
</feature>
<evidence type="ECO:0000313" key="2">
    <source>
        <dbReference type="EMBL" id="KAK2095834.1"/>
    </source>
</evidence>
<dbReference type="EMBL" id="JASSZA010000012">
    <property type="protein sequence ID" value="KAK2095834.1"/>
    <property type="molecule type" value="Genomic_DNA"/>
</dbReference>
<accession>A0ABQ9UFG7</accession>
<evidence type="ECO:0000256" key="1">
    <source>
        <dbReference type="SAM" id="MobiDB-lite"/>
    </source>
</evidence>
<feature type="non-terminal residue" evidence="2">
    <location>
        <position position="54"/>
    </location>
</feature>
<evidence type="ECO:0000313" key="3">
    <source>
        <dbReference type="Proteomes" id="UP001266305"/>
    </source>
</evidence>
<name>A0ABQ9UFG7_SAGOE</name>
<proteinExistence type="predicted"/>
<keyword evidence="3" id="KW-1185">Reference proteome</keyword>
<reference evidence="2 3" key="1">
    <citation type="submission" date="2023-05" db="EMBL/GenBank/DDBJ databases">
        <title>B98-5 Cell Line De Novo Hybrid Assembly: An Optical Mapping Approach.</title>
        <authorList>
            <person name="Kananen K."/>
            <person name="Auerbach J.A."/>
            <person name="Kautto E."/>
            <person name="Blachly J.S."/>
        </authorList>
    </citation>
    <scope>NUCLEOTIDE SEQUENCE [LARGE SCALE GENOMIC DNA]</scope>
    <source>
        <strain evidence="2">B95-8</strain>
        <tissue evidence="2">Cell line</tissue>
    </source>
</reference>
<sequence length="54" mass="6166">MHAERKKRPIKPREKPHPFRLTSRPDLGVSSVIYLITLPEEAGFPFSPPGDLKQ</sequence>
<organism evidence="2 3">
    <name type="scientific">Saguinus oedipus</name>
    <name type="common">Cotton-top tamarin</name>
    <name type="synonym">Oedipomidas oedipus</name>
    <dbReference type="NCBI Taxonomy" id="9490"/>
    <lineage>
        <taxon>Eukaryota</taxon>
        <taxon>Metazoa</taxon>
        <taxon>Chordata</taxon>
        <taxon>Craniata</taxon>
        <taxon>Vertebrata</taxon>
        <taxon>Euteleostomi</taxon>
        <taxon>Mammalia</taxon>
        <taxon>Eutheria</taxon>
        <taxon>Euarchontoglires</taxon>
        <taxon>Primates</taxon>
        <taxon>Haplorrhini</taxon>
        <taxon>Platyrrhini</taxon>
        <taxon>Cebidae</taxon>
        <taxon>Callitrichinae</taxon>
        <taxon>Saguinus</taxon>
    </lineage>
</organism>
<dbReference type="Proteomes" id="UP001266305">
    <property type="component" value="Unassembled WGS sequence"/>
</dbReference>
<comment type="caution">
    <text evidence="2">The sequence shown here is derived from an EMBL/GenBank/DDBJ whole genome shotgun (WGS) entry which is preliminary data.</text>
</comment>
<protein>
    <submittedName>
        <fullName evidence="2">Uncharacterized protein</fullName>
    </submittedName>
</protein>
<feature type="region of interest" description="Disordered" evidence="1">
    <location>
        <begin position="1"/>
        <end position="24"/>
    </location>
</feature>
<gene>
    <name evidence="2" type="ORF">P7K49_024868</name>
</gene>